<accession>A0A1H7PMW3</accession>
<dbReference type="PANTHER" id="PTHR42951">
    <property type="entry name" value="METALLO-BETA-LACTAMASE DOMAIN-CONTAINING"/>
    <property type="match status" value="1"/>
</dbReference>
<dbReference type="Gene3D" id="3.60.15.10">
    <property type="entry name" value="Ribonuclease Z/Hydroxyacylglutathione hydrolase-like"/>
    <property type="match status" value="1"/>
</dbReference>
<dbReference type="InterPro" id="IPR001279">
    <property type="entry name" value="Metallo-B-lactamas"/>
</dbReference>
<dbReference type="RefSeq" id="WP_052438701.1">
    <property type="nucleotide sequence ID" value="NZ_BBPN01000013.1"/>
</dbReference>
<protein>
    <submittedName>
        <fullName evidence="2">Glyoxylase, beta-lactamase superfamily II</fullName>
    </submittedName>
</protein>
<feature type="domain" description="Metallo-beta-lactamase" evidence="1">
    <location>
        <begin position="23"/>
        <end position="219"/>
    </location>
</feature>
<dbReference type="AlphaFoldDB" id="A0A1H7PMW3"/>
<dbReference type="PANTHER" id="PTHR42951:SF17">
    <property type="entry name" value="METALLO-BETA-LACTAMASE DOMAIN-CONTAINING PROTEIN"/>
    <property type="match status" value="1"/>
</dbReference>
<dbReference type="OrthoDB" id="2971563at2"/>
<dbReference type="CDD" id="cd07721">
    <property type="entry name" value="yflN-like_MBL-fold"/>
    <property type="match status" value="1"/>
</dbReference>
<dbReference type="SUPFAM" id="SSF56281">
    <property type="entry name" value="Metallo-hydrolase/oxidoreductase"/>
    <property type="match status" value="1"/>
</dbReference>
<dbReference type="EMBL" id="FOAZ01000008">
    <property type="protein sequence ID" value="SEL36734.1"/>
    <property type="molecule type" value="Genomic_DNA"/>
</dbReference>
<sequence>MGHQAAYEVAKNFWRIPAAPFDFVNIYALVEDDGGVTLVDTGVKSSATRTAAGLAAMGKSVQDVRRIVLTHAHGDHAGNAANLVAEAGLDGVAISAIDAPYARIGQAPARDQATLMGRLLTRMSKPGKDFPAVVVGEEFADGDVLPVAGGLRVVHTPGHTPGHVSLLHEDTGVLITGDSIWNVRKLSFGVRAFCSDIALNRRTAHVLGELDYQVAAFTHGPHVRENARERVRGYLADAVRAGKVGAGDAS</sequence>
<name>A0A1H7PMW3_STRJI</name>
<evidence type="ECO:0000313" key="2">
    <source>
        <dbReference type="EMBL" id="SEL36734.1"/>
    </source>
</evidence>
<organism evidence="2 3">
    <name type="scientific">Streptacidiphilus jiangxiensis</name>
    <dbReference type="NCBI Taxonomy" id="235985"/>
    <lineage>
        <taxon>Bacteria</taxon>
        <taxon>Bacillati</taxon>
        <taxon>Actinomycetota</taxon>
        <taxon>Actinomycetes</taxon>
        <taxon>Kitasatosporales</taxon>
        <taxon>Streptomycetaceae</taxon>
        <taxon>Streptacidiphilus</taxon>
    </lineage>
</organism>
<dbReference type="Pfam" id="PF00753">
    <property type="entry name" value="Lactamase_B"/>
    <property type="match status" value="1"/>
</dbReference>
<dbReference type="Proteomes" id="UP000183015">
    <property type="component" value="Unassembled WGS sequence"/>
</dbReference>
<dbReference type="eggNOG" id="COG0491">
    <property type="taxonomic scope" value="Bacteria"/>
</dbReference>
<reference evidence="3" key="1">
    <citation type="submission" date="2016-10" db="EMBL/GenBank/DDBJ databases">
        <authorList>
            <person name="Varghese N."/>
        </authorList>
    </citation>
    <scope>NUCLEOTIDE SEQUENCE [LARGE SCALE GENOMIC DNA]</scope>
    <source>
        <strain evidence="3">DSM 45096 / BCRC 16803 / CGMCC 4.1857 / CIP 109030 / JCM 12277 / KCTC 19219 / NBRC 100920 / 33214</strain>
    </source>
</reference>
<proteinExistence type="predicted"/>
<dbReference type="InterPro" id="IPR050855">
    <property type="entry name" value="NDM-1-like"/>
</dbReference>
<evidence type="ECO:0000259" key="1">
    <source>
        <dbReference type="SMART" id="SM00849"/>
    </source>
</evidence>
<dbReference type="InterPro" id="IPR036866">
    <property type="entry name" value="RibonucZ/Hydroxyglut_hydro"/>
</dbReference>
<gene>
    <name evidence="2" type="ORF">SAMN05414137_10822</name>
</gene>
<dbReference type="SMART" id="SM00849">
    <property type="entry name" value="Lactamase_B"/>
    <property type="match status" value="1"/>
</dbReference>
<dbReference type="STRING" id="235985.SAMN05414137_10822"/>
<evidence type="ECO:0000313" key="3">
    <source>
        <dbReference type="Proteomes" id="UP000183015"/>
    </source>
</evidence>
<keyword evidence="3" id="KW-1185">Reference proteome</keyword>